<dbReference type="Proteomes" id="UP001161497">
    <property type="component" value="Chromosome"/>
</dbReference>
<name>A0ABM9IA39_9BACT</name>
<sequence>MHFHYLSIFRFVLRILVIFQRCSACLSNRIGACRRVRRALSFPPVIMAATTNPINANPSPINLLATTFLHLSFIVFFLANSGSPCIYNQIGIIIPITSHYALFWPKVLVYLSGGGGLANELNTLKRRGTCSLHSC</sequence>
<reference evidence="1" key="1">
    <citation type="submission" date="2023-03" db="EMBL/GenBank/DDBJ databases">
        <authorList>
            <person name="Cremers G."/>
            <person name="Picone N."/>
        </authorList>
    </citation>
    <scope>NUCLEOTIDE SEQUENCE</scope>
    <source>
        <strain evidence="1">Sample_alias</strain>
    </source>
</reference>
<protein>
    <submittedName>
        <fullName evidence="1">Uncharacterized protein</fullName>
    </submittedName>
</protein>
<keyword evidence="2" id="KW-1185">Reference proteome</keyword>
<evidence type="ECO:0000313" key="2">
    <source>
        <dbReference type="Proteomes" id="UP001161497"/>
    </source>
</evidence>
<gene>
    <name evidence="1" type="ORF">MFUM_0107</name>
</gene>
<dbReference type="EMBL" id="OX458932">
    <property type="protein sequence ID" value="CAI9084516.1"/>
    <property type="molecule type" value="Genomic_DNA"/>
</dbReference>
<evidence type="ECO:0000313" key="1">
    <source>
        <dbReference type="EMBL" id="CAI9084516.1"/>
    </source>
</evidence>
<organism evidence="1 2">
    <name type="scientific">Candidatus Methylacidiphilum fumarolicum</name>
    <dbReference type="NCBI Taxonomy" id="591154"/>
    <lineage>
        <taxon>Bacteria</taxon>
        <taxon>Pseudomonadati</taxon>
        <taxon>Verrucomicrobiota</taxon>
        <taxon>Methylacidiphilae</taxon>
        <taxon>Methylacidiphilales</taxon>
        <taxon>Methylacidiphilaceae</taxon>
        <taxon>Methylacidiphilum (ex Ratnadevi et al. 2023)</taxon>
    </lineage>
</organism>
<proteinExistence type="predicted"/>
<accession>A0ABM9IA39</accession>